<organism evidence="6 7">
    <name type="scientific">Venenivibrio stagnispumantis</name>
    <dbReference type="NCBI Taxonomy" id="407998"/>
    <lineage>
        <taxon>Bacteria</taxon>
        <taxon>Pseudomonadati</taxon>
        <taxon>Aquificota</taxon>
        <taxon>Aquificia</taxon>
        <taxon>Aquificales</taxon>
        <taxon>Hydrogenothermaceae</taxon>
        <taxon>Venenivibrio</taxon>
    </lineage>
</organism>
<dbReference type="InterPro" id="IPR002912">
    <property type="entry name" value="ACT_dom"/>
</dbReference>
<evidence type="ECO:0000256" key="1">
    <source>
        <dbReference type="ARBA" id="ARBA00025704"/>
    </source>
</evidence>
<dbReference type="InterPro" id="IPR043519">
    <property type="entry name" value="NT_sf"/>
</dbReference>
<dbReference type="GO" id="GO:0015949">
    <property type="term" value="P:nucleobase-containing small molecule interconversion"/>
    <property type="evidence" value="ECO:0007669"/>
    <property type="project" value="UniProtKB-ARBA"/>
</dbReference>
<protein>
    <submittedName>
        <fullName evidence="6">GTP pyrophosphokinase</fullName>
    </submittedName>
</protein>
<dbReference type="PANTHER" id="PTHR21262">
    <property type="entry name" value="GUANOSINE-3',5'-BIS DIPHOSPHATE 3'-PYROPHOSPHOHYDROLASE"/>
    <property type="match status" value="1"/>
</dbReference>
<dbReference type="InterPro" id="IPR004095">
    <property type="entry name" value="TGS"/>
</dbReference>
<dbReference type="InterPro" id="IPR045600">
    <property type="entry name" value="RelA/SpoT_AH_RIS"/>
</dbReference>
<dbReference type="SUPFAM" id="SSF81271">
    <property type="entry name" value="TGS-like"/>
    <property type="match status" value="1"/>
</dbReference>
<dbReference type="InterPro" id="IPR006674">
    <property type="entry name" value="HD_domain"/>
</dbReference>
<dbReference type="SMART" id="SM00954">
    <property type="entry name" value="RelA_SpoT"/>
    <property type="match status" value="1"/>
</dbReference>
<dbReference type="GO" id="GO:0005886">
    <property type="term" value="C:plasma membrane"/>
    <property type="evidence" value="ECO:0007669"/>
    <property type="project" value="TreeGrafter"/>
</dbReference>
<dbReference type="Pfam" id="PF13291">
    <property type="entry name" value="ACT_4"/>
    <property type="match status" value="1"/>
</dbReference>
<dbReference type="CDD" id="cd01668">
    <property type="entry name" value="TGS_RSH"/>
    <property type="match status" value="1"/>
</dbReference>
<dbReference type="InterPro" id="IPR004811">
    <property type="entry name" value="RelA/Spo_fam"/>
</dbReference>
<dbReference type="InterPro" id="IPR033655">
    <property type="entry name" value="TGS_RelA/SpoT"/>
</dbReference>
<dbReference type="EMBL" id="FXTX01000002">
    <property type="protein sequence ID" value="SMP02394.1"/>
    <property type="molecule type" value="Genomic_DNA"/>
</dbReference>
<accession>A0AA45WJ67</accession>
<dbReference type="Gene3D" id="3.30.70.260">
    <property type="match status" value="1"/>
</dbReference>
<evidence type="ECO:0000259" key="5">
    <source>
        <dbReference type="PROSITE" id="PS51880"/>
    </source>
</evidence>
<dbReference type="SUPFAM" id="SSF55021">
    <property type="entry name" value="ACT-like"/>
    <property type="match status" value="1"/>
</dbReference>
<dbReference type="PROSITE" id="PS51880">
    <property type="entry name" value="TGS"/>
    <property type="match status" value="1"/>
</dbReference>
<comment type="similarity">
    <text evidence="2">Belongs to the relA/spoT family.</text>
</comment>
<evidence type="ECO:0000313" key="7">
    <source>
        <dbReference type="Proteomes" id="UP001157947"/>
    </source>
</evidence>
<dbReference type="Pfam" id="PF04607">
    <property type="entry name" value="RelA_SpoT"/>
    <property type="match status" value="1"/>
</dbReference>
<dbReference type="InterPro" id="IPR045865">
    <property type="entry name" value="ACT-like_dom_sf"/>
</dbReference>
<dbReference type="SMART" id="SM00471">
    <property type="entry name" value="HDc"/>
    <property type="match status" value="1"/>
</dbReference>
<dbReference type="InterPro" id="IPR012676">
    <property type="entry name" value="TGS-like"/>
</dbReference>
<dbReference type="FunFam" id="1.10.3210.10:FF:000001">
    <property type="entry name" value="GTP pyrophosphokinase RelA"/>
    <property type="match status" value="1"/>
</dbReference>
<comment type="caution">
    <text evidence="6">The sequence shown here is derived from an EMBL/GenBank/DDBJ whole genome shotgun (WGS) entry which is preliminary data.</text>
</comment>
<dbReference type="FunFam" id="3.10.20.30:FF:000002">
    <property type="entry name" value="GTP pyrophosphokinase (RelA/SpoT)"/>
    <property type="match status" value="1"/>
</dbReference>
<dbReference type="SUPFAM" id="SSF109604">
    <property type="entry name" value="HD-domain/PDEase-like"/>
    <property type="match status" value="1"/>
</dbReference>
<dbReference type="AlphaFoldDB" id="A0AA45WJ67"/>
<dbReference type="InterPro" id="IPR007685">
    <property type="entry name" value="RelA_SpoT"/>
</dbReference>
<dbReference type="CDD" id="cd05399">
    <property type="entry name" value="NT_Rel-Spo_like"/>
    <property type="match status" value="1"/>
</dbReference>
<evidence type="ECO:0000259" key="3">
    <source>
        <dbReference type="PROSITE" id="PS51671"/>
    </source>
</evidence>
<evidence type="ECO:0000313" key="6">
    <source>
        <dbReference type="EMBL" id="SMP02394.1"/>
    </source>
</evidence>
<dbReference type="InterPro" id="IPR012675">
    <property type="entry name" value="Beta-grasp_dom_sf"/>
</dbReference>
<dbReference type="Gene3D" id="1.10.3210.10">
    <property type="entry name" value="Hypothetical protein af1432"/>
    <property type="match status" value="1"/>
</dbReference>
<dbReference type="GO" id="GO:0015969">
    <property type="term" value="P:guanosine tetraphosphate metabolic process"/>
    <property type="evidence" value="ECO:0007669"/>
    <property type="project" value="InterPro"/>
</dbReference>
<feature type="domain" description="HD" evidence="4">
    <location>
        <begin position="51"/>
        <end position="150"/>
    </location>
</feature>
<dbReference type="Proteomes" id="UP001157947">
    <property type="component" value="Unassembled WGS sequence"/>
</dbReference>
<dbReference type="PANTHER" id="PTHR21262:SF31">
    <property type="entry name" value="GTP PYROPHOSPHOKINASE"/>
    <property type="match status" value="1"/>
</dbReference>
<reference evidence="6" key="1">
    <citation type="submission" date="2017-05" db="EMBL/GenBank/DDBJ databases">
        <authorList>
            <person name="Varghese N."/>
            <person name="Submissions S."/>
        </authorList>
    </citation>
    <scope>NUCLEOTIDE SEQUENCE</scope>
    <source>
        <strain evidence="6">DSM 18763</strain>
    </source>
</reference>
<gene>
    <name evidence="6" type="ORF">SAMN06264868_10276</name>
</gene>
<dbReference type="CDD" id="cd04876">
    <property type="entry name" value="ACT_RelA-SpoT"/>
    <property type="match status" value="1"/>
</dbReference>
<dbReference type="Pfam" id="PF02824">
    <property type="entry name" value="TGS"/>
    <property type="match status" value="1"/>
</dbReference>
<evidence type="ECO:0000259" key="4">
    <source>
        <dbReference type="PROSITE" id="PS51831"/>
    </source>
</evidence>
<comment type="pathway">
    <text evidence="1">Purine metabolism.</text>
</comment>
<dbReference type="PROSITE" id="PS51671">
    <property type="entry name" value="ACT"/>
    <property type="match status" value="1"/>
</dbReference>
<dbReference type="InterPro" id="IPR003607">
    <property type="entry name" value="HD/PDEase_dom"/>
</dbReference>
<dbReference type="Pfam" id="PF13328">
    <property type="entry name" value="HD_4"/>
    <property type="match status" value="1"/>
</dbReference>
<dbReference type="RefSeq" id="WP_265133435.1">
    <property type="nucleotide sequence ID" value="NZ_FXTX01000002.1"/>
</dbReference>
<dbReference type="Pfam" id="PF19296">
    <property type="entry name" value="RelA_AH_RIS"/>
    <property type="match status" value="1"/>
</dbReference>
<proteinExistence type="inferred from homology"/>
<dbReference type="FunFam" id="3.30.460.10:FF:000001">
    <property type="entry name" value="GTP pyrophosphokinase RelA"/>
    <property type="match status" value="1"/>
</dbReference>
<keyword evidence="7" id="KW-1185">Reference proteome</keyword>
<sequence>METTLITNETLKSFYNEIDYLKEEDKEEIEKAVNFIIEKHKDQYRKSGEPYYIHPIEAARILAQLKLDKTTIISALLHDILEDTDTDIDTLKNLFGEKVALIVDGVTKIGKYQFSSKEEAQAENFRKMIVSMAKDIRVLLVKLADRLHNMRTLDALREDKRIRIAKETLEIYAPLASRLGLWAIKREIEDLAFKYIYPEEYKKVSTYFAISKEKEEKYLKEEIIPQIEKVLREHNITNFEIQYRFKHLYSIFEKTLRKNLKLSDIYDVYGVRVLVEEVHQCYLVLGLIHSLWHPVPGKLKDYISLPKSNLYQALHTTVVGPKGKFVEIQIKTYQMHKIAEEGIAAHWRYKGGSTLTEKDLQSFVWLRNLLQTVKENEAPSELLSSVKSELTPEEIFVFTPKGDLIKLPVGSTPVDFAYNIHTQLGHKTTGAKINGKLVPLDTKLQNGDVVEIITSQNHKPSRDWLDFVVTSKAKTNIKHFLAKIEKEQAIKFGEKLLDKILKKFNKKTSSLTEEEKKKLLERFNYKTFEDFLAAVGDSKISLNKIIKIFRPAEEKPEEQKTEKKHKDVVIEVDGVSNILSYVAKCCMPLPGDEIIGVVSKGKGIAIHRKECPNVINIEKTNPEKLVSLIWKTDKNHLYQTNIKIISEDRVGLLADVSSAVASTKTNIIGVNTQTLKNGKAITNLKLNVADKQQLDNIINAIKKVKGVNIVERVIKGVSS</sequence>
<dbReference type="CDD" id="cd00077">
    <property type="entry name" value="HDc"/>
    <property type="match status" value="1"/>
</dbReference>
<dbReference type="PROSITE" id="PS51831">
    <property type="entry name" value="HD"/>
    <property type="match status" value="1"/>
</dbReference>
<dbReference type="NCBIfam" id="TIGR00691">
    <property type="entry name" value="spoT_relA"/>
    <property type="match status" value="1"/>
</dbReference>
<feature type="domain" description="TGS" evidence="5">
    <location>
        <begin position="391"/>
        <end position="454"/>
    </location>
</feature>
<feature type="domain" description="ACT" evidence="3">
    <location>
        <begin position="641"/>
        <end position="715"/>
    </location>
</feature>
<evidence type="ECO:0000256" key="2">
    <source>
        <dbReference type="RuleBase" id="RU003847"/>
    </source>
</evidence>
<dbReference type="SUPFAM" id="SSF81301">
    <property type="entry name" value="Nucleotidyltransferase"/>
    <property type="match status" value="1"/>
</dbReference>
<name>A0AA45WJ67_9AQUI</name>
<dbReference type="Gene3D" id="3.10.20.30">
    <property type="match status" value="1"/>
</dbReference>
<comment type="function">
    <text evidence="2">In eubacteria ppGpp (guanosine 3'-diphosphate 5'-diphosphate) is a mediator of the stringent response that coordinates a variety of cellular activities in response to changes in nutritional abundance.</text>
</comment>
<dbReference type="Gene3D" id="3.30.460.10">
    <property type="entry name" value="Beta Polymerase, domain 2"/>
    <property type="match status" value="1"/>
</dbReference>